<proteinExistence type="predicted"/>
<dbReference type="WBParaSite" id="maker-unitig_36162-snap-gene-0.1-mRNA-1">
    <property type="protein sequence ID" value="maker-unitig_36162-snap-gene-0.1-mRNA-1"/>
    <property type="gene ID" value="maker-unitig_36162-snap-gene-0.1"/>
</dbReference>
<keyword evidence="1" id="KW-1185">Reference proteome</keyword>
<accession>A0A1I8FK18</accession>
<protein>
    <submittedName>
        <fullName evidence="2">BAG domain-containing protein</fullName>
    </submittedName>
</protein>
<dbReference type="AlphaFoldDB" id="A0A1I8FK18"/>
<reference evidence="2" key="1">
    <citation type="submission" date="2016-11" db="UniProtKB">
        <authorList>
            <consortium name="WormBaseParasite"/>
        </authorList>
    </citation>
    <scope>IDENTIFICATION</scope>
</reference>
<organism evidence="1 2">
    <name type="scientific">Macrostomum lignano</name>
    <dbReference type="NCBI Taxonomy" id="282301"/>
    <lineage>
        <taxon>Eukaryota</taxon>
        <taxon>Metazoa</taxon>
        <taxon>Spiralia</taxon>
        <taxon>Lophotrochozoa</taxon>
        <taxon>Platyhelminthes</taxon>
        <taxon>Rhabditophora</taxon>
        <taxon>Macrostomorpha</taxon>
        <taxon>Macrostomida</taxon>
        <taxon>Macrostomidae</taxon>
        <taxon>Macrostomum</taxon>
    </lineage>
</organism>
<name>A0A1I8FK18_9PLAT</name>
<sequence length="50" mass="5416">MVDDNAETDTVVEVRTRIETLLSRLDESMPQAPACCIPGQRNAGRCGQPA</sequence>
<evidence type="ECO:0000313" key="1">
    <source>
        <dbReference type="Proteomes" id="UP000095280"/>
    </source>
</evidence>
<evidence type="ECO:0000313" key="2">
    <source>
        <dbReference type="WBParaSite" id="maker-unitig_36162-snap-gene-0.1-mRNA-1"/>
    </source>
</evidence>
<dbReference type="Proteomes" id="UP000095280">
    <property type="component" value="Unplaced"/>
</dbReference>